<protein>
    <submittedName>
        <fullName evidence="2">Uncharacterized protein</fullName>
    </submittedName>
</protein>
<dbReference type="AlphaFoldDB" id="A0A6A3ITG8"/>
<proteinExistence type="predicted"/>
<accession>A0A6A3ITG8</accession>
<evidence type="ECO:0000256" key="1">
    <source>
        <dbReference type="SAM" id="MobiDB-lite"/>
    </source>
</evidence>
<evidence type="ECO:0000313" key="3">
    <source>
        <dbReference type="Proteomes" id="UP000429607"/>
    </source>
</evidence>
<sequence length="373" mass="41006">MQQEDPQKTRANRELLSVVKAPFSAGAQAVNVVRNDDDGIDAIASLFQDVSRTGEGAHQKGLDNPVPPREGADTNRVAASRSRGLVVRSTADAKTCADAECERHFELDEEYVFRSGVTGNTTRPPAMAKLASMNDGLPTTVMLLKGARKPVKIDTCARYSMAGTEWMQYGEQLRKKPPATEIEGIDGEPLAVVGFFRFKMQTLYHQDITVDACVVDGFCGEFLIGVDFVVKHGAKLDFTVHEMTLQYENREVSVPFRTSYDTSSAAHCAIARTARKWKSNTQCVRHIDLVVVGDAGEVGMFVPAPRSHGDMMLAPTVTKIHDGVITVPVMLVSGKRRKLPSKQALGTWVPMEGEFEVLADDGELSYERVEEWI</sequence>
<reference evidence="2 3" key="1">
    <citation type="submission" date="2018-09" db="EMBL/GenBank/DDBJ databases">
        <title>Genomic investigation of the strawberry pathogen Phytophthora fragariae indicates pathogenicity is determined by transcriptional variation in three key races.</title>
        <authorList>
            <person name="Adams T.M."/>
            <person name="Armitage A.D."/>
            <person name="Sobczyk M.K."/>
            <person name="Bates H.J."/>
            <person name="Dunwell J.M."/>
            <person name="Nellist C.F."/>
            <person name="Harrison R.J."/>
        </authorList>
    </citation>
    <scope>NUCLEOTIDE SEQUENCE [LARGE SCALE GENOMIC DNA]</scope>
    <source>
        <strain evidence="2 3">SCRP249</strain>
    </source>
</reference>
<comment type="caution">
    <text evidence="2">The sequence shown here is derived from an EMBL/GenBank/DDBJ whole genome shotgun (WGS) entry which is preliminary data.</text>
</comment>
<dbReference type="Proteomes" id="UP000429607">
    <property type="component" value="Unassembled WGS sequence"/>
</dbReference>
<feature type="region of interest" description="Disordered" evidence="1">
    <location>
        <begin position="54"/>
        <end position="75"/>
    </location>
</feature>
<evidence type="ECO:0000313" key="2">
    <source>
        <dbReference type="EMBL" id="KAE8982743.1"/>
    </source>
</evidence>
<dbReference type="EMBL" id="QXFV01002842">
    <property type="protein sequence ID" value="KAE8982743.1"/>
    <property type="molecule type" value="Genomic_DNA"/>
</dbReference>
<gene>
    <name evidence="2" type="ORF">PR001_g23637</name>
</gene>
<name>A0A6A3ITG8_9STRA</name>
<organism evidence="2 3">
    <name type="scientific">Phytophthora rubi</name>
    <dbReference type="NCBI Taxonomy" id="129364"/>
    <lineage>
        <taxon>Eukaryota</taxon>
        <taxon>Sar</taxon>
        <taxon>Stramenopiles</taxon>
        <taxon>Oomycota</taxon>
        <taxon>Peronosporomycetes</taxon>
        <taxon>Peronosporales</taxon>
        <taxon>Peronosporaceae</taxon>
        <taxon>Phytophthora</taxon>
    </lineage>
</organism>